<sequence>MWGRLRCREVFRCLPRQIEGYRTWGHEEEEGFNSWLLGALAANGEASGNDVLSGQKNLLTQEVSYLHIPWICR</sequence>
<evidence type="ECO:0000313" key="1">
    <source>
        <dbReference type="EMBL" id="PRQ32447.1"/>
    </source>
</evidence>
<evidence type="ECO:0000313" key="2">
    <source>
        <dbReference type="Proteomes" id="UP000238479"/>
    </source>
</evidence>
<dbReference type="EMBL" id="PDCK01000043">
    <property type="protein sequence ID" value="PRQ32447.1"/>
    <property type="molecule type" value="Genomic_DNA"/>
</dbReference>
<dbReference type="AlphaFoldDB" id="A0A2P6QE66"/>
<protein>
    <submittedName>
        <fullName evidence="1">Uncharacterized protein</fullName>
    </submittedName>
</protein>
<name>A0A2P6QE66_ROSCH</name>
<gene>
    <name evidence="1" type="ORF">RchiOBHm_Chr5g0046481</name>
</gene>
<reference evidence="1 2" key="1">
    <citation type="journal article" date="2018" name="Nat. Genet.">
        <title>The Rosa genome provides new insights in the design of modern roses.</title>
        <authorList>
            <person name="Bendahmane M."/>
        </authorList>
    </citation>
    <scope>NUCLEOTIDE SEQUENCE [LARGE SCALE GENOMIC DNA]</scope>
    <source>
        <strain evidence="2">cv. Old Blush</strain>
    </source>
</reference>
<accession>A0A2P6QE66</accession>
<dbReference type="Gramene" id="PRQ32447">
    <property type="protein sequence ID" value="PRQ32447"/>
    <property type="gene ID" value="RchiOBHm_Chr5g0046481"/>
</dbReference>
<dbReference type="Proteomes" id="UP000238479">
    <property type="component" value="Chromosome 5"/>
</dbReference>
<organism evidence="1 2">
    <name type="scientific">Rosa chinensis</name>
    <name type="common">China rose</name>
    <dbReference type="NCBI Taxonomy" id="74649"/>
    <lineage>
        <taxon>Eukaryota</taxon>
        <taxon>Viridiplantae</taxon>
        <taxon>Streptophyta</taxon>
        <taxon>Embryophyta</taxon>
        <taxon>Tracheophyta</taxon>
        <taxon>Spermatophyta</taxon>
        <taxon>Magnoliopsida</taxon>
        <taxon>eudicotyledons</taxon>
        <taxon>Gunneridae</taxon>
        <taxon>Pentapetalae</taxon>
        <taxon>rosids</taxon>
        <taxon>fabids</taxon>
        <taxon>Rosales</taxon>
        <taxon>Rosaceae</taxon>
        <taxon>Rosoideae</taxon>
        <taxon>Rosoideae incertae sedis</taxon>
        <taxon>Rosa</taxon>
    </lineage>
</organism>
<proteinExistence type="predicted"/>
<comment type="caution">
    <text evidence="1">The sequence shown here is derived from an EMBL/GenBank/DDBJ whole genome shotgun (WGS) entry which is preliminary data.</text>
</comment>
<keyword evidence="2" id="KW-1185">Reference proteome</keyword>